<feature type="non-terminal residue" evidence="3">
    <location>
        <position position="142"/>
    </location>
</feature>
<evidence type="ECO:0000313" key="3">
    <source>
        <dbReference type="EMBL" id="ETR65469.1"/>
    </source>
</evidence>
<organism evidence="3 4">
    <name type="scientific">Candidatus Magnetoglobus multicellularis str. Araruama</name>
    <dbReference type="NCBI Taxonomy" id="890399"/>
    <lineage>
        <taxon>Bacteria</taxon>
        <taxon>Pseudomonadati</taxon>
        <taxon>Thermodesulfobacteriota</taxon>
        <taxon>Desulfobacteria</taxon>
        <taxon>Desulfobacterales</taxon>
        <taxon>Desulfobacteraceae</taxon>
        <taxon>Candidatus Magnetoglobus</taxon>
    </lineage>
</organism>
<dbReference type="Pfam" id="PF00078">
    <property type="entry name" value="RVT_1"/>
    <property type="match status" value="1"/>
</dbReference>
<dbReference type="PANTHER" id="PTHR34047:SF8">
    <property type="entry name" value="PROTEIN YKFC"/>
    <property type="match status" value="1"/>
</dbReference>
<sequence length="142" mass="15858">MNNEGCQRVLIPKGDGRFRPLGIPAVRDRVCQEVIRSLLEPIFEQKFHEASFGIRPGRNCHQAIEKVLEYHQQGYKVVLDADIKGFFDNIPLKVIMDAIASEIADGNILRLIEKFLRSGVIENGIFKPTTIGTPQGGLCKAL</sequence>
<feature type="domain" description="Reverse transcriptase" evidence="2">
    <location>
        <begin position="1"/>
        <end position="142"/>
    </location>
</feature>
<dbReference type="PROSITE" id="PS50878">
    <property type="entry name" value="RT_POL"/>
    <property type="match status" value="1"/>
</dbReference>
<dbReference type="InterPro" id="IPR051083">
    <property type="entry name" value="GrpII_Intron_Splice-Mob/Def"/>
</dbReference>
<gene>
    <name evidence="3" type="primary">ltrA</name>
    <name evidence="3" type="ORF">OMM_14199</name>
</gene>
<comment type="similarity">
    <text evidence="1">Belongs to the bacterial reverse transcriptase family.</text>
</comment>
<dbReference type="CDD" id="cd01651">
    <property type="entry name" value="RT_G2_intron"/>
    <property type="match status" value="1"/>
</dbReference>
<dbReference type="InterPro" id="IPR043502">
    <property type="entry name" value="DNA/RNA_pol_sf"/>
</dbReference>
<dbReference type="AlphaFoldDB" id="A0A1V1NSB4"/>
<proteinExistence type="inferred from homology"/>
<dbReference type="Proteomes" id="UP000189670">
    <property type="component" value="Unassembled WGS sequence"/>
</dbReference>
<evidence type="ECO:0000256" key="1">
    <source>
        <dbReference type="ARBA" id="ARBA00034120"/>
    </source>
</evidence>
<accession>A0A1V1NSB4</accession>
<name>A0A1V1NSB4_9BACT</name>
<dbReference type="PANTHER" id="PTHR34047">
    <property type="entry name" value="NUCLEAR INTRON MATURASE 1, MITOCHONDRIAL-RELATED"/>
    <property type="match status" value="1"/>
</dbReference>
<dbReference type="EMBL" id="ATBP01002789">
    <property type="protein sequence ID" value="ETR65469.1"/>
    <property type="molecule type" value="Genomic_DNA"/>
</dbReference>
<evidence type="ECO:0000259" key="2">
    <source>
        <dbReference type="PROSITE" id="PS50878"/>
    </source>
</evidence>
<protein>
    <submittedName>
        <fullName evidence="3">LtrA</fullName>
    </submittedName>
</protein>
<dbReference type="SUPFAM" id="SSF56672">
    <property type="entry name" value="DNA/RNA polymerases"/>
    <property type="match status" value="1"/>
</dbReference>
<dbReference type="InterPro" id="IPR000477">
    <property type="entry name" value="RT_dom"/>
</dbReference>
<evidence type="ECO:0000313" key="4">
    <source>
        <dbReference type="Proteomes" id="UP000189670"/>
    </source>
</evidence>
<comment type="caution">
    <text evidence="3">The sequence shown here is derived from an EMBL/GenBank/DDBJ whole genome shotgun (WGS) entry which is preliminary data.</text>
</comment>
<reference evidence="4" key="1">
    <citation type="submission" date="2012-11" db="EMBL/GenBank/DDBJ databases">
        <authorList>
            <person name="Lucero-Rivera Y.E."/>
            <person name="Tovar-Ramirez D."/>
        </authorList>
    </citation>
    <scope>NUCLEOTIDE SEQUENCE [LARGE SCALE GENOMIC DNA]</scope>
    <source>
        <strain evidence="4">Araruama</strain>
    </source>
</reference>